<dbReference type="FunFam" id="2.20.28.30:FF:000002">
    <property type="entry name" value="DNA-directed RNA polymerases II, IV and V subunit 12"/>
    <property type="match status" value="1"/>
</dbReference>
<dbReference type="PANTHER" id="PTHR12056">
    <property type="entry name" value="DNA-DIRECTED RNA POLYMERASES I, II, AND III"/>
    <property type="match status" value="1"/>
</dbReference>
<dbReference type="GO" id="GO:0003677">
    <property type="term" value="F:DNA binding"/>
    <property type="evidence" value="ECO:0007669"/>
    <property type="project" value="InterPro"/>
</dbReference>
<dbReference type="GO" id="GO:0005665">
    <property type="term" value="C:RNA polymerase II, core complex"/>
    <property type="evidence" value="ECO:0007669"/>
    <property type="project" value="TreeGrafter"/>
</dbReference>
<dbReference type="EMBL" id="JAEPRB010000009">
    <property type="protein sequence ID" value="KAG2227259.1"/>
    <property type="molecule type" value="Genomic_DNA"/>
</dbReference>
<sequence length="56" mass="6528">MEGAPIRQPPAAMIYTCADCGCENQLKPREPIRCQDCGHRIMYKKRTKRMVQFEAR</sequence>
<keyword evidence="2" id="KW-0479">Metal-binding</keyword>
<keyword evidence="4" id="KW-0539">Nucleus</keyword>
<dbReference type="SUPFAM" id="SSF63393">
    <property type="entry name" value="RNA polymerase subunits"/>
    <property type="match status" value="1"/>
</dbReference>
<dbReference type="OrthoDB" id="5585087at2759"/>
<proteinExistence type="inferred from homology"/>
<reference evidence="6 7" key="1">
    <citation type="submission" date="2020-12" db="EMBL/GenBank/DDBJ databases">
        <title>Metabolic potential, ecology and presence of endohyphal bacteria is reflected in genomic diversity of Mucoromycotina.</title>
        <authorList>
            <person name="Muszewska A."/>
            <person name="Okrasinska A."/>
            <person name="Steczkiewicz K."/>
            <person name="Drgas O."/>
            <person name="Orlowska M."/>
            <person name="Perlinska-Lenart U."/>
            <person name="Aleksandrzak-Piekarczyk T."/>
            <person name="Szatraj K."/>
            <person name="Zielenkiewicz U."/>
            <person name="Pilsyk S."/>
            <person name="Malc E."/>
            <person name="Mieczkowski P."/>
            <person name="Kruszewska J.S."/>
            <person name="Biernat P."/>
            <person name="Pawlowska J."/>
        </authorList>
    </citation>
    <scope>NUCLEOTIDE SEQUENCE [LARGE SCALE GENOMIC DNA]</scope>
    <source>
        <strain evidence="6 7">CBS 142.35</strain>
    </source>
</reference>
<comment type="subcellular location">
    <subcellularLocation>
        <location evidence="1">Nucleus</location>
    </subcellularLocation>
</comment>
<dbReference type="GO" id="GO:0008270">
    <property type="term" value="F:zinc ion binding"/>
    <property type="evidence" value="ECO:0007669"/>
    <property type="project" value="InterPro"/>
</dbReference>
<keyword evidence="7" id="KW-1185">Reference proteome</keyword>
<comment type="caution">
    <text evidence="6">The sequence shown here is derived from an EMBL/GenBank/DDBJ whole genome shotgun (WGS) entry which is preliminary data.</text>
</comment>
<dbReference type="SMART" id="SM00659">
    <property type="entry name" value="RPOLCX"/>
    <property type="match status" value="1"/>
</dbReference>
<dbReference type="InterPro" id="IPR006591">
    <property type="entry name" value="RNAP_P/RPABC4"/>
</dbReference>
<name>A0A8H7VU78_9FUNG</name>
<dbReference type="InterPro" id="IPR029040">
    <property type="entry name" value="RPABC4/Spt4"/>
</dbReference>
<dbReference type="AlphaFoldDB" id="A0A8H7VU78"/>
<dbReference type="GO" id="GO:0006351">
    <property type="term" value="P:DNA-templated transcription"/>
    <property type="evidence" value="ECO:0007669"/>
    <property type="project" value="InterPro"/>
</dbReference>
<dbReference type="InterPro" id="IPR039747">
    <property type="entry name" value="RPABC4"/>
</dbReference>
<evidence type="ECO:0008006" key="8">
    <source>
        <dbReference type="Google" id="ProtNLM"/>
    </source>
</evidence>
<dbReference type="GO" id="GO:0005666">
    <property type="term" value="C:RNA polymerase III complex"/>
    <property type="evidence" value="ECO:0007669"/>
    <property type="project" value="TreeGrafter"/>
</dbReference>
<dbReference type="GO" id="GO:0003899">
    <property type="term" value="F:DNA-directed RNA polymerase activity"/>
    <property type="evidence" value="ECO:0007669"/>
    <property type="project" value="InterPro"/>
</dbReference>
<accession>A0A8H7VU78</accession>
<evidence type="ECO:0000256" key="3">
    <source>
        <dbReference type="ARBA" id="ARBA00022833"/>
    </source>
</evidence>
<comment type="similarity">
    <text evidence="5">Belongs to the archaeal Rpo12/eukaryotic RPC10 RNA polymerase subunit family.</text>
</comment>
<evidence type="ECO:0000256" key="4">
    <source>
        <dbReference type="ARBA" id="ARBA00023242"/>
    </source>
</evidence>
<evidence type="ECO:0000313" key="7">
    <source>
        <dbReference type="Proteomes" id="UP000646827"/>
    </source>
</evidence>
<gene>
    <name evidence="6" type="ORF">INT45_008503</name>
</gene>
<evidence type="ECO:0000313" key="6">
    <source>
        <dbReference type="EMBL" id="KAG2227259.1"/>
    </source>
</evidence>
<keyword evidence="3" id="KW-0862">Zinc</keyword>
<evidence type="ECO:0000256" key="5">
    <source>
        <dbReference type="ARBA" id="ARBA00025770"/>
    </source>
</evidence>
<dbReference type="PANTHER" id="PTHR12056:SF2">
    <property type="entry name" value="GEO11084P1"/>
    <property type="match status" value="1"/>
</dbReference>
<dbReference type="GO" id="GO:0005736">
    <property type="term" value="C:RNA polymerase I complex"/>
    <property type="evidence" value="ECO:0007669"/>
    <property type="project" value="TreeGrafter"/>
</dbReference>
<dbReference type="Proteomes" id="UP000646827">
    <property type="component" value="Unassembled WGS sequence"/>
</dbReference>
<dbReference type="Pfam" id="PF03604">
    <property type="entry name" value="Zn_ribbon_RPAB4"/>
    <property type="match status" value="1"/>
</dbReference>
<evidence type="ECO:0000256" key="1">
    <source>
        <dbReference type="ARBA" id="ARBA00004123"/>
    </source>
</evidence>
<evidence type="ECO:0000256" key="2">
    <source>
        <dbReference type="ARBA" id="ARBA00022723"/>
    </source>
</evidence>
<protein>
    <recommendedName>
        <fullName evidence="8">DNA-directed RNA polymerase I, II, and III subunit RPABC4</fullName>
    </recommendedName>
</protein>
<dbReference type="Gene3D" id="2.20.28.30">
    <property type="entry name" value="RNA polymerase ii, chain L"/>
    <property type="match status" value="1"/>
</dbReference>
<organism evidence="6 7">
    <name type="scientific">Circinella minor</name>
    <dbReference type="NCBI Taxonomy" id="1195481"/>
    <lineage>
        <taxon>Eukaryota</taxon>
        <taxon>Fungi</taxon>
        <taxon>Fungi incertae sedis</taxon>
        <taxon>Mucoromycota</taxon>
        <taxon>Mucoromycotina</taxon>
        <taxon>Mucoromycetes</taxon>
        <taxon>Mucorales</taxon>
        <taxon>Lichtheimiaceae</taxon>
        <taxon>Circinella</taxon>
    </lineage>
</organism>